<organism evidence="2 3">
    <name type="scientific">Cognatishimia maritima</name>
    <dbReference type="NCBI Taxonomy" id="870908"/>
    <lineage>
        <taxon>Bacteria</taxon>
        <taxon>Pseudomonadati</taxon>
        <taxon>Pseudomonadota</taxon>
        <taxon>Alphaproteobacteria</taxon>
        <taxon>Rhodobacterales</taxon>
        <taxon>Paracoccaceae</taxon>
        <taxon>Cognatishimia</taxon>
    </lineage>
</organism>
<dbReference type="AlphaFoldDB" id="A0A1M5JTW2"/>
<proteinExistence type="predicted"/>
<reference evidence="3" key="1">
    <citation type="submission" date="2016-11" db="EMBL/GenBank/DDBJ databases">
        <authorList>
            <person name="Varghese N."/>
            <person name="Submissions S."/>
        </authorList>
    </citation>
    <scope>NUCLEOTIDE SEQUENCE [LARGE SCALE GENOMIC DNA]</scope>
    <source>
        <strain evidence="3">DSM 28223</strain>
    </source>
</reference>
<dbReference type="Proteomes" id="UP000184211">
    <property type="component" value="Unassembled WGS sequence"/>
</dbReference>
<sequence>MSAITTNFQKVSPSFTSGFWLSGVLLRVGLTATMIGLSFLPPLMLPLLAAALGIDLISFLWSLVRYHAAAGLHLQQTGRFWSVVGGYCFFFVALVAMIFSWWMLSQGNNLEFLNRDGKDTKENVAPERGGRFEANFSRDRRELMFNGVVAQGAIDDFVENLTRSDRLETIVLNSPGGNIYEARLMAKEVKRLGLNTHVTNECSASCLLIFMAGTERTLGPGGQLGVHRYGMDFTQVLPHVSPLREMRTDQQYYLDRGVTLDFLDKVFDLSRDAIWYPTRHELTVAGMLTR</sequence>
<evidence type="ECO:0000256" key="1">
    <source>
        <dbReference type="SAM" id="Phobius"/>
    </source>
</evidence>
<keyword evidence="1" id="KW-0812">Transmembrane</keyword>
<dbReference type="SUPFAM" id="SSF52096">
    <property type="entry name" value="ClpP/crotonase"/>
    <property type="match status" value="1"/>
</dbReference>
<dbReference type="Gene3D" id="3.90.226.10">
    <property type="entry name" value="2-enoyl-CoA Hydratase, Chain A, domain 1"/>
    <property type="match status" value="1"/>
</dbReference>
<gene>
    <name evidence="2" type="ORF">SAMN04488044_0776</name>
</gene>
<evidence type="ECO:0008006" key="4">
    <source>
        <dbReference type="Google" id="ProtNLM"/>
    </source>
</evidence>
<dbReference type="STRING" id="870908.SAMN04488044_0776"/>
<feature type="transmembrane region" description="Helical" evidence="1">
    <location>
        <begin position="47"/>
        <end position="68"/>
    </location>
</feature>
<keyword evidence="1" id="KW-0472">Membrane</keyword>
<keyword evidence="1" id="KW-1133">Transmembrane helix</keyword>
<keyword evidence="3" id="KW-1185">Reference proteome</keyword>
<evidence type="ECO:0000313" key="2">
    <source>
        <dbReference type="EMBL" id="SHG43699.1"/>
    </source>
</evidence>
<feature type="transmembrane region" description="Helical" evidence="1">
    <location>
        <begin position="80"/>
        <end position="104"/>
    </location>
</feature>
<feature type="transmembrane region" description="Helical" evidence="1">
    <location>
        <begin position="20"/>
        <end position="40"/>
    </location>
</feature>
<dbReference type="EMBL" id="FQWM01000001">
    <property type="protein sequence ID" value="SHG43699.1"/>
    <property type="molecule type" value="Genomic_DNA"/>
</dbReference>
<protein>
    <recommendedName>
        <fullName evidence="4">Clp protease</fullName>
    </recommendedName>
</protein>
<accession>A0A1M5JTW2</accession>
<evidence type="ECO:0000313" key="3">
    <source>
        <dbReference type="Proteomes" id="UP000184211"/>
    </source>
</evidence>
<name>A0A1M5JTW2_9RHOB</name>
<dbReference type="InterPro" id="IPR029045">
    <property type="entry name" value="ClpP/crotonase-like_dom_sf"/>
</dbReference>